<evidence type="ECO:0000256" key="1">
    <source>
        <dbReference type="SAM" id="MobiDB-lite"/>
    </source>
</evidence>
<dbReference type="PANTHER" id="PTHR33936">
    <property type="entry name" value="PROTEIN CBG17840"/>
    <property type="match status" value="1"/>
</dbReference>
<dbReference type="PANTHER" id="PTHR33936:SF24">
    <property type="entry name" value="C2H2-TYPE DOMAIN-CONTAINING PROTEIN"/>
    <property type="match status" value="1"/>
</dbReference>
<feature type="region of interest" description="Disordered" evidence="1">
    <location>
        <begin position="437"/>
        <end position="474"/>
    </location>
</feature>
<dbReference type="WBParaSite" id="Csp11.Scaffold629.g10563.t1">
    <property type="protein sequence ID" value="Csp11.Scaffold629.g10563.t1"/>
    <property type="gene ID" value="Csp11.Scaffold629.g10563"/>
</dbReference>
<dbReference type="AlphaFoldDB" id="A0A1I7TPS4"/>
<feature type="compositionally biased region" description="Basic and acidic residues" evidence="1">
    <location>
        <begin position="437"/>
        <end position="468"/>
    </location>
</feature>
<proteinExistence type="predicted"/>
<name>A0A1I7TPS4_9PELO</name>
<dbReference type="InterPro" id="IPR052797">
    <property type="entry name" value="RegFact_GeneExpr_CellDeath"/>
</dbReference>
<organism evidence="3 4">
    <name type="scientific">Caenorhabditis tropicalis</name>
    <dbReference type="NCBI Taxonomy" id="1561998"/>
    <lineage>
        <taxon>Eukaryota</taxon>
        <taxon>Metazoa</taxon>
        <taxon>Ecdysozoa</taxon>
        <taxon>Nematoda</taxon>
        <taxon>Chromadorea</taxon>
        <taxon>Rhabditida</taxon>
        <taxon>Rhabditina</taxon>
        <taxon>Rhabditomorpha</taxon>
        <taxon>Rhabditoidea</taxon>
        <taxon>Rhabditidae</taxon>
        <taxon>Peloderinae</taxon>
        <taxon>Caenorhabditis</taxon>
    </lineage>
</organism>
<dbReference type="InterPro" id="IPR013087">
    <property type="entry name" value="Znf_C2H2_type"/>
</dbReference>
<accession>A0A1I7TPS4</accession>
<feature type="domain" description="C2H2-type" evidence="2">
    <location>
        <begin position="16"/>
        <end position="38"/>
    </location>
</feature>
<dbReference type="STRING" id="1561998.A0A1I7TPS4"/>
<dbReference type="SMART" id="SM00355">
    <property type="entry name" value="ZnF_C2H2"/>
    <property type="match status" value="3"/>
</dbReference>
<feature type="domain" description="C2H2-type" evidence="2">
    <location>
        <begin position="205"/>
        <end position="228"/>
    </location>
</feature>
<evidence type="ECO:0000313" key="4">
    <source>
        <dbReference type="WBParaSite" id="Csp11.Scaffold629.g10563.t1"/>
    </source>
</evidence>
<feature type="domain" description="C2H2-type" evidence="2">
    <location>
        <begin position="65"/>
        <end position="85"/>
    </location>
</feature>
<evidence type="ECO:0000259" key="2">
    <source>
        <dbReference type="SMART" id="SM00355"/>
    </source>
</evidence>
<dbReference type="Proteomes" id="UP000095282">
    <property type="component" value="Unplaced"/>
</dbReference>
<reference evidence="4" key="1">
    <citation type="submission" date="2016-11" db="UniProtKB">
        <authorList>
            <consortium name="WormBaseParasite"/>
        </authorList>
    </citation>
    <scope>IDENTIFICATION</scope>
</reference>
<keyword evidence="3" id="KW-1185">Reference proteome</keyword>
<protein>
    <submittedName>
        <fullName evidence="4">C2H2-type domain-containing protein</fullName>
    </submittedName>
</protein>
<sequence length="503" mass="58833">MTSATVEVESYVIDQIRCPECSLTCLQKNIYRHMSQMHQWSNDDCKALVSAIRSEKKSRESKASFVCPYCRVLFRSVKHLLQHKRICASQPQLLSGENNDELEDTFTDEVIVEGEEEVVGMENFQLDRESLQEDEVKPSTSDGRNKFDLLVPPHRQNSRQVPAHHLLEDRQQEKSIKFIPPPIQRMGVAVKYNPALTVRHRGTHLTCPACKQPTESLEEFLNHCKDKHETIERKFIVERRLFETREEFKKWFDQRQEDTCTSLTKRTGHGGETLYRCHRVGKYRSVAKSRKSNPRKIDQTCTAYLKVTLDEDGSLWATGCFTHIGHELDHKLLWLTETQENYVRELIDLDWTSDQIYFYIREEYKDYECKLKYISKNDIRNITVRYNREKEKLGFMSDIKPENSKFVNQCIEKAENADGKNDKGSGEEDEVELKMARLETEKFDRASTEDTKVIDEKPMKEDNFKTETPEDEGVEVVEELVEEEEYINVVDDDSMPELEKVDG</sequence>
<evidence type="ECO:0000313" key="3">
    <source>
        <dbReference type="Proteomes" id="UP000095282"/>
    </source>
</evidence>